<feature type="transmembrane region" description="Helical" evidence="1">
    <location>
        <begin position="41"/>
        <end position="65"/>
    </location>
</feature>
<dbReference type="InterPro" id="IPR046368">
    <property type="entry name" value="Tag1"/>
</dbReference>
<dbReference type="GO" id="GO:0000329">
    <property type="term" value="C:fungal-type vacuole membrane"/>
    <property type="evidence" value="ECO:0007669"/>
    <property type="project" value="InterPro"/>
</dbReference>
<reference evidence="3" key="3">
    <citation type="submission" date="2017-08" db="EMBL/GenBank/DDBJ databases">
        <title>Trichoderma gamsii strain T6085, whole genome shotgun sequencing project.</title>
        <authorList>
            <person name="Baroncelli R."/>
        </authorList>
    </citation>
    <scope>NUCLEOTIDE SEQUENCE</scope>
    <source>
        <strain evidence="3">T6085</strain>
    </source>
</reference>
<organism evidence="2 5">
    <name type="scientific">Trichoderma gamsii</name>
    <dbReference type="NCBI Taxonomy" id="398673"/>
    <lineage>
        <taxon>Eukaryota</taxon>
        <taxon>Fungi</taxon>
        <taxon>Dikarya</taxon>
        <taxon>Ascomycota</taxon>
        <taxon>Pezizomycotina</taxon>
        <taxon>Sordariomycetes</taxon>
        <taxon>Hypocreomycetidae</taxon>
        <taxon>Hypocreales</taxon>
        <taxon>Hypocreaceae</taxon>
        <taxon>Trichoderma</taxon>
    </lineage>
</organism>
<evidence type="ECO:0000256" key="1">
    <source>
        <dbReference type="SAM" id="Phobius"/>
    </source>
</evidence>
<accession>A0A0W7VUA0</accession>
<dbReference type="PANTHER" id="PTHR35895">
    <property type="entry name" value="CHROMOSOME 16, WHOLE GENOME SHOTGUN SEQUENCE"/>
    <property type="match status" value="1"/>
</dbReference>
<reference evidence="3 4" key="1">
    <citation type="journal article" date="2016" name="Genome Announc.">
        <title>Draft Whole-Genome Sequence of Trichoderma gamsii T6085, a Promising Biocontrol Agent of Fusarium Head Blight on Wheat.</title>
        <authorList>
            <person name="Baroncelli R."/>
            <person name="Zapparata A."/>
            <person name="Piaggeschi G."/>
            <person name="Sarrocco S."/>
            <person name="Vannacci G."/>
        </authorList>
    </citation>
    <scope>NUCLEOTIDE SEQUENCE [LARGE SCALE GENOMIC DNA]</scope>
    <source>
        <strain evidence="3 4">T6085</strain>
    </source>
</reference>
<dbReference type="EMBL" id="MTYH01000058">
    <property type="protein sequence ID" value="PNP41446.1"/>
    <property type="molecule type" value="Genomic_DNA"/>
</dbReference>
<keyword evidence="1" id="KW-1133">Transmembrane helix</keyword>
<keyword evidence="1" id="KW-0812">Transmembrane</keyword>
<evidence type="ECO:0000313" key="4">
    <source>
        <dbReference type="Proteomes" id="UP000054821"/>
    </source>
</evidence>
<name>A0A0W7VUA0_9HYPO</name>
<proteinExistence type="predicted"/>
<dbReference type="AlphaFoldDB" id="A0A0W7VUA0"/>
<keyword evidence="4" id="KW-1185">Reference proteome</keyword>
<evidence type="ECO:0008006" key="6">
    <source>
        <dbReference type="Google" id="ProtNLM"/>
    </source>
</evidence>
<dbReference type="Proteomes" id="UP000054821">
    <property type="component" value="Unassembled WGS sequence"/>
</dbReference>
<keyword evidence="1" id="KW-0472">Membrane</keyword>
<dbReference type="PANTHER" id="PTHR35895:SF1">
    <property type="entry name" value="LIPID-BINDING SERUM GLYCOPROTEIN C-TERMINAL DOMAIN-CONTAINING PROTEIN"/>
    <property type="match status" value="1"/>
</dbReference>
<comment type="caution">
    <text evidence="2">The sequence shown here is derived from an EMBL/GenBank/DDBJ whole genome shotgun (WGS) entry which is preliminary data.</text>
</comment>
<gene>
    <name evidence="3" type="ORF">TGAM01_v207261</name>
    <name evidence="2" type="ORF">TGAMA5MH_06773</name>
</gene>
<evidence type="ECO:0000313" key="2">
    <source>
        <dbReference type="EMBL" id="PNP41446.1"/>
    </source>
</evidence>
<dbReference type="InterPro" id="IPR022185">
    <property type="entry name" value="DUF3712"/>
</dbReference>
<dbReference type="EMBL" id="JPDN02000026">
    <property type="protein sequence ID" value="PON23933.1"/>
    <property type="molecule type" value="Genomic_DNA"/>
</dbReference>
<evidence type="ECO:0000313" key="5">
    <source>
        <dbReference type="Proteomes" id="UP000236546"/>
    </source>
</evidence>
<dbReference type="STRING" id="398673.A0A0W7VUA0"/>
<reference evidence="2 5" key="2">
    <citation type="submission" date="2017-02" db="EMBL/GenBank/DDBJ databases">
        <title>Genomes of Trichoderma spp. with biocontrol activity.</title>
        <authorList>
            <person name="Gardiner D."/>
            <person name="Kazan K."/>
            <person name="Vos C."/>
            <person name="Harvey P."/>
        </authorList>
    </citation>
    <scope>NUCLEOTIDE SEQUENCE [LARGE SCALE GENOMIC DNA]</scope>
    <source>
        <strain evidence="2 5">A5MH</strain>
    </source>
</reference>
<protein>
    <recommendedName>
        <fullName evidence="6">Pre-rRNA processing protein</fullName>
    </recommendedName>
</protein>
<dbReference type="RefSeq" id="XP_018663046.1">
    <property type="nucleotide sequence ID" value="XM_018803673.1"/>
</dbReference>
<sequence length="353" mass="38211">MSNKEENESAEVYQTESRVDQPVAPAAAPKKRGCLGHLKRFWWAYLLVLICIVVLVVCLVIFVGVPKIAQQKVNDAKLEIQGVNVINTKPDSITLQINSTITTDGSIKANIDGFDGVMYLEDLPGQTPFLNISFPKTNGDKHQLVNISQDITIGDHDAFNTFNIWFAANETLNVTVYGRTKVKPSGLSTKFGVTFKKTINMKGLNLFNGTTVDGGKINISPKKGQPNFKATADIPNASYFTLDIGNATFTNFIDNTNIGNLTIPNLLLVPGSNKVPITANLDQISVLQAVQSAKYCKTGIIPVKLRGSAVVKDGQTLQYFLDGLSANNETVPMDIGSIIKNSLGTTISCPKSS</sequence>
<dbReference type="Pfam" id="PF12505">
    <property type="entry name" value="DUF3712"/>
    <property type="match status" value="1"/>
</dbReference>
<dbReference type="GeneID" id="29983756"/>
<evidence type="ECO:0000313" key="3">
    <source>
        <dbReference type="EMBL" id="PON23933.1"/>
    </source>
</evidence>
<dbReference type="OrthoDB" id="10039566at2759"/>
<dbReference type="Proteomes" id="UP000236546">
    <property type="component" value="Unassembled WGS sequence"/>
</dbReference>